<dbReference type="STRING" id="1120980.GCA_000745955_01492"/>
<dbReference type="EMBL" id="UFSO01000002">
    <property type="protein sequence ID" value="SSY70017.1"/>
    <property type="molecule type" value="Genomic_DNA"/>
</dbReference>
<keyword evidence="1" id="KW-0472">Membrane</keyword>
<evidence type="ECO:0000313" key="3">
    <source>
        <dbReference type="Proteomes" id="UP000254209"/>
    </source>
</evidence>
<gene>
    <name evidence="2" type="primary">yqaA</name>
    <name evidence="2" type="ORF">NCTC10283_00080</name>
</gene>
<dbReference type="OrthoDB" id="5419086at2"/>
<evidence type="ECO:0000256" key="1">
    <source>
        <dbReference type="SAM" id="Phobius"/>
    </source>
</evidence>
<sequence>MTLEATLWALWLSAFTSATLWIGTSEAAFWAAYRAFPEHAVLIFWVAVSGNTLGSVVSWAMGRFLPERFLIHKINPKALNYLKKWGAWSLFWAWVPMVGDMLPIAAGWLRLNAWACTLMLLLGKSFRYGILWAGLDKFLI</sequence>
<evidence type="ECO:0000313" key="2">
    <source>
        <dbReference type="EMBL" id="SSY70017.1"/>
    </source>
</evidence>
<dbReference type="Proteomes" id="UP000254209">
    <property type="component" value="Unassembled WGS sequence"/>
</dbReference>
<feature type="transmembrane region" description="Helical" evidence="1">
    <location>
        <begin position="111"/>
        <end position="135"/>
    </location>
</feature>
<protein>
    <submittedName>
        <fullName evidence="2">Inner membrane protein yqaA</fullName>
    </submittedName>
</protein>
<dbReference type="AlphaFoldDB" id="A0A376BJT2"/>
<keyword evidence="1" id="KW-0812">Transmembrane</keyword>
<feature type="transmembrane region" description="Helical" evidence="1">
    <location>
        <begin position="85"/>
        <end position="105"/>
    </location>
</feature>
<dbReference type="PANTHER" id="PTHR42709">
    <property type="entry name" value="ALKALINE PHOSPHATASE LIKE PROTEIN"/>
    <property type="match status" value="1"/>
</dbReference>
<name>A0A376BJT2_9NEIS</name>
<keyword evidence="1" id="KW-1133">Transmembrane helix</keyword>
<reference evidence="2 3" key="1">
    <citation type="submission" date="2018-06" db="EMBL/GenBank/DDBJ databases">
        <authorList>
            <consortium name="Pathogen Informatics"/>
            <person name="Doyle S."/>
        </authorList>
    </citation>
    <scope>NUCLEOTIDE SEQUENCE [LARGE SCALE GENOMIC DNA]</scope>
    <source>
        <strain evidence="2 3">NCTC10283</strain>
    </source>
</reference>
<proteinExistence type="predicted"/>
<dbReference type="RefSeq" id="WP_034293209.1">
    <property type="nucleotide sequence ID" value="NZ_CP091519.2"/>
</dbReference>
<accession>A0A376BJT2</accession>
<dbReference type="InterPro" id="IPR051311">
    <property type="entry name" value="DedA_domain"/>
</dbReference>
<feature type="transmembrane region" description="Helical" evidence="1">
    <location>
        <begin position="43"/>
        <end position="65"/>
    </location>
</feature>
<organism evidence="2 3">
    <name type="scientific">Alysiella crassa</name>
    <dbReference type="NCBI Taxonomy" id="153491"/>
    <lineage>
        <taxon>Bacteria</taxon>
        <taxon>Pseudomonadati</taxon>
        <taxon>Pseudomonadota</taxon>
        <taxon>Betaproteobacteria</taxon>
        <taxon>Neisseriales</taxon>
        <taxon>Neisseriaceae</taxon>
        <taxon>Alysiella</taxon>
    </lineage>
</organism>
<keyword evidence="3" id="KW-1185">Reference proteome</keyword>
<dbReference type="PANTHER" id="PTHR42709:SF4">
    <property type="entry name" value="INNER MEMBRANE PROTEIN YQAA"/>
    <property type="match status" value="1"/>
</dbReference>